<comment type="caution">
    <text evidence="4">The sequence shown here is derived from an EMBL/GenBank/DDBJ whole genome shotgun (WGS) entry which is preliminary data.</text>
</comment>
<dbReference type="PANTHER" id="PTHR43165:SF1">
    <property type="entry name" value="PHOSPHODIESTERASE MJ0936"/>
    <property type="match status" value="1"/>
</dbReference>
<dbReference type="EMBL" id="PCSD01000073">
    <property type="protein sequence ID" value="PIP33680.1"/>
    <property type="molecule type" value="Genomic_DNA"/>
</dbReference>
<dbReference type="GO" id="GO:0046872">
    <property type="term" value="F:metal ion binding"/>
    <property type="evidence" value="ECO:0007669"/>
    <property type="project" value="UniProtKB-KW"/>
</dbReference>
<dbReference type="InterPro" id="IPR024654">
    <property type="entry name" value="Calcineurin-like_PHP_lpxH"/>
</dbReference>
<dbReference type="InterPro" id="IPR000979">
    <property type="entry name" value="Phosphodiesterase_MJ0936/Vps29"/>
</dbReference>
<dbReference type="NCBIfam" id="TIGR00040">
    <property type="entry name" value="yfcE"/>
    <property type="match status" value="1"/>
</dbReference>
<sequence>MKIAVISDIHDNLANLRRIAGWCRGKKIQGLICPGDVTNRETLLELKESFPKAIFLVRGNADFYEPNDLSAWAGVNYLGRWGQAAVGGRRFGLCHEPQYIPLVLSQGPCQVVFYGHTHKPWLEKKAGVLMANPGNAAGLIFNPSFAVWETETMAIDLVPLFSLSAQSERSRKN</sequence>
<keyword evidence="2" id="KW-0479">Metal-binding</keyword>
<feature type="domain" description="Calcineurin-like phosphoesterase" evidence="3">
    <location>
        <begin position="1"/>
        <end position="152"/>
    </location>
</feature>
<evidence type="ECO:0000259" key="3">
    <source>
        <dbReference type="Pfam" id="PF12850"/>
    </source>
</evidence>
<evidence type="ECO:0000256" key="1">
    <source>
        <dbReference type="ARBA" id="ARBA00008950"/>
    </source>
</evidence>
<dbReference type="GO" id="GO:0016787">
    <property type="term" value="F:hydrolase activity"/>
    <property type="evidence" value="ECO:0007669"/>
    <property type="project" value="UniProtKB-UniRule"/>
</dbReference>
<dbReference type="Pfam" id="PF12850">
    <property type="entry name" value="Metallophos_2"/>
    <property type="match status" value="1"/>
</dbReference>
<dbReference type="AlphaFoldDB" id="A0A2G9ZM70"/>
<gene>
    <name evidence="4" type="ORF">COX22_03095</name>
</gene>
<evidence type="ECO:0000313" key="5">
    <source>
        <dbReference type="Proteomes" id="UP000230729"/>
    </source>
</evidence>
<dbReference type="Gene3D" id="3.60.21.10">
    <property type="match status" value="1"/>
</dbReference>
<dbReference type="InterPro" id="IPR053193">
    <property type="entry name" value="MetalloPDE_YfcE-like"/>
</dbReference>
<comment type="similarity">
    <text evidence="1 2">Belongs to the metallophosphoesterase superfamily. YfcE family.</text>
</comment>
<name>A0A2G9ZM70_9BACT</name>
<accession>A0A2G9ZM70</accession>
<evidence type="ECO:0000256" key="2">
    <source>
        <dbReference type="RuleBase" id="RU362039"/>
    </source>
</evidence>
<comment type="cofactor">
    <cofactor evidence="2">
        <name>a divalent metal cation</name>
        <dbReference type="ChEBI" id="CHEBI:60240"/>
    </cofactor>
</comment>
<evidence type="ECO:0000313" key="4">
    <source>
        <dbReference type="EMBL" id="PIP33680.1"/>
    </source>
</evidence>
<proteinExistence type="inferred from homology"/>
<reference evidence="4 5" key="1">
    <citation type="submission" date="2017-09" db="EMBL/GenBank/DDBJ databases">
        <title>Depth-based differentiation of microbial function through sediment-hosted aquifers and enrichment of novel symbionts in the deep terrestrial subsurface.</title>
        <authorList>
            <person name="Probst A.J."/>
            <person name="Ladd B."/>
            <person name="Jarett J.K."/>
            <person name="Geller-Mcgrath D.E."/>
            <person name="Sieber C.M."/>
            <person name="Emerson J.B."/>
            <person name="Anantharaman K."/>
            <person name="Thomas B.C."/>
            <person name="Malmstrom R."/>
            <person name="Stieglmeier M."/>
            <person name="Klingl A."/>
            <person name="Woyke T."/>
            <person name="Ryan C.M."/>
            <person name="Banfield J.F."/>
        </authorList>
    </citation>
    <scope>NUCLEOTIDE SEQUENCE [LARGE SCALE GENOMIC DNA]</scope>
    <source>
        <strain evidence="4">CG23_combo_of_CG06-09_8_20_14_all_49_15</strain>
    </source>
</reference>
<protein>
    <recommendedName>
        <fullName evidence="2">Phosphoesterase</fullName>
        <ecNumber evidence="2">3.1.4.-</ecNumber>
    </recommendedName>
</protein>
<dbReference type="PANTHER" id="PTHR43165">
    <property type="entry name" value="METALLOPHOSPHOESTERASE"/>
    <property type="match status" value="1"/>
</dbReference>
<dbReference type="InterPro" id="IPR029052">
    <property type="entry name" value="Metallo-depent_PP-like"/>
</dbReference>
<organism evidence="4 5">
    <name type="scientific">Candidatus Falkowbacteria bacterium CG23_combo_of_CG06-09_8_20_14_all_49_15</name>
    <dbReference type="NCBI Taxonomy" id="1974572"/>
    <lineage>
        <taxon>Bacteria</taxon>
        <taxon>Candidatus Falkowiibacteriota</taxon>
    </lineage>
</organism>
<dbReference type="SUPFAM" id="SSF56300">
    <property type="entry name" value="Metallo-dependent phosphatases"/>
    <property type="match status" value="1"/>
</dbReference>
<dbReference type="Proteomes" id="UP000230729">
    <property type="component" value="Unassembled WGS sequence"/>
</dbReference>
<dbReference type="EC" id="3.1.4.-" evidence="2"/>